<dbReference type="Proteomes" id="UP001519654">
    <property type="component" value="Unassembled WGS sequence"/>
</dbReference>
<dbReference type="CDD" id="cd05121">
    <property type="entry name" value="ABC1_ADCK3-like"/>
    <property type="match status" value="1"/>
</dbReference>
<evidence type="ECO:0000259" key="1">
    <source>
        <dbReference type="PROSITE" id="PS50011"/>
    </source>
</evidence>
<dbReference type="GO" id="GO:0016301">
    <property type="term" value="F:kinase activity"/>
    <property type="evidence" value="ECO:0007669"/>
    <property type="project" value="UniProtKB-KW"/>
</dbReference>
<evidence type="ECO:0000313" key="3">
    <source>
        <dbReference type="Proteomes" id="UP001519654"/>
    </source>
</evidence>
<accession>A0ABS5YUX6</accession>
<dbReference type="InterPro" id="IPR052402">
    <property type="entry name" value="ADCK_kinase"/>
</dbReference>
<dbReference type="EMBL" id="JAHKKG010000008">
    <property type="protein sequence ID" value="MBU2667262.1"/>
    <property type="molecule type" value="Genomic_DNA"/>
</dbReference>
<proteinExistence type="predicted"/>
<dbReference type="Gene3D" id="1.10.510.10">
    <property type="entry name" value="Transferase(Phosphotransferase) domain 1"/>
    <property type="match status" value="1"/>
</dbReference>
<dbReference type="InterPro" id="IPR004147">
    <property type="entry name" value="ABC1_dom"/>
</dbReference>
<dbReference type="InterPro" id="IPR000719">
    <property type="entry name" value="Prot_kinase_dom"/>
</dbReference>
<dbReference type="SUPFAM" id="SSF56112">
    <property type="entry name" value="Protein kinase-like (PK-like)"/>
    <property type="match status" value="1"/>
</dbReference>
<sequence length="421" mass="45734">MDDARIRTPRLAGRAAVTAGALAALGARAVARKLAHRSASAEGTAADLHRLGPAYVKVAQLLATRRDQLPESWCERLAVLEDRVPAPSAASIAEVLRRSYGARTPFARLDLEPLAAGSIATVHRATLPDGRAVAVKVRRDDVRRTLALDLALLGALARTAQRVPGLRRIPVSEMVGQVGAVVGRQADFAAERANLAKLRQNFAPDNGVRVPATLDALCTPDVIVMDLMTGLRPLRRADIPDGDRRDLVRQVLTATYQMLFLDGFVHCDLHHGNIYAGPDGTLVILDGGFMIELPDQVRRLFADFFVNLALGRGERCAEIVLASARRTDGCDRDGFTRRLAELVRETSGARAAQFSLVAFAGRLFDLQRRHHVFAAPEFVFPLLALLVIEGMVRDLDPDVDFQALAMPILDRAATGRLHARG</sequence>
<evidence type="ECO:0000313" key="2">
    <source>
        <dbReference type="EMBL" id="MBU2667262.1"/>
    </source>
</evidence>
<dbReference type="PANTHER" id="PTHR45890:SF1">
    <property type="entry name" value="AARF DOMAIN CONTAINING KINASE 2"/>
    <property type="match status" value="1"/>
</dbReference>
<dbReference type="PANTHER" id="PTHR45890">
    <property type="entry name" value="AARF DOMAIN CONTAINING KINASE 2 (PREDICTED)"/>
    <property type="match status" value="1"/>
</dbReference>
<dbReference type="PROSITE" id="PS50011">
    <property type="entry name" value="PROTEIN_KINASE_DOM"/>
    <property type="match status" value="1"/>
</dbReference>
<dbReference type="RefSeq" id="WP_215791510.1">
    <property type="nucleotide sequence ID" value="NZ_JAHKKG010000008.1"/>
</dbReference>
<keyword evidence="2" id="KW-0418">Kinase</keyword>
<comment type="caution">
    <text evidence="2">The sequence shown here is derived from an EMBL/GenBank/DDBJ whole genome shotgun (WGS) entry which is preliminary data.</text>
</comment>
<keyword evidence="3" id="KW-1185">Reference proteome</keyword>
<feature type="domain" description="Protein kinase" evidence="1">
    <location>
        <begin position="108"/>
        <end position="421"/>
    </location>
</feature>
<dbReference type="InterPro" id="IPR011009">
    <property type="entry name" value="Kinase-like_dom_sf"/>
</dbReference>
<name>A0ABS5YUX6_9ACTN</name>
<organism evidence="2 3">
    <name type="scientific">Paractinoplanes bogorensis</name>
    <dbReference type="NCBI Taxonomy" id="1610840"/>
    <lineage>
        <taxon>Bacteria</taxon>
        <taxon>Bacillati</taxon>
        <taxon>Actinomycetota</taxon>
        <taxon>Actinomycetes</taxon>
        <taxon>Micromonosporales</taxon>
        <taxon>Micromonosporaceae</taxon>
        <taxon>Paractinoplanes</taxon>
    </lineage>
</organism>
<dbReference type="Pfam" id="PF03109">
    <property type="entry name" value="ABC1"/>
    <property type="match status" value="1"/>
</dbReference>
<protein>
    <submittedName>
        <fullName evidence="2">AarF/ABC1/UbiB kinase family protein</fullName>
    </submittedName>
</protein>
<keyword evidence="2" id="KW-0808">Transferase</keyword>
<gene>
    <name evidence="2" type="ORF">KOI35_27505</name>
</gene>
<reference evidence="2 3" key="1">
    <citation type="submission" date="2021-06" db="EMBL/GenBank/DDBJ databases">
        <title>Actinoplanes lichenicola sp. nov., and Actinoplanes ovalisporus sp. nov., isolated from lichen in Thailand.</title>
        <authorList>
            <person name="Saeng-In P."/>
            <person name="Kanchanasin P."/>
            <person name="Yuki M."/>
            <person name="Kudo T."/>
            <person name="Ohkuma M."/>
            <person name="Phongsopitanun W."/>
            <person name="Tanasupawat S."/>
        </authorList>
    </citation>
    <scope>NUCLEOTIDE SEQUENCE [LARGE SCALE GENOMIC DNA]</scope>
    <source>
        <strain evidence="2 3">NBRC 110975</strain>
    </source>
</reference>